<comment type="catalytic activity">
    <reaction evidence="18 19">
        <text>L-seryl-[protein] + ATP = O-phospho-L-seryl-[protein] + ADP + H(+)</text>
        <dbReference type="Rhea" id="RHEA:17989"/>
        <dbReference type="Rhea" id="RHEA-COMP:9863"/>
        <dbReference type="Rhea" id="RHEA-COMP:11604"/>
        <dbReference type="ChEBI" id="CHEBI:15378"/>
        <dbReference type="ChEBI" id="CHEBI:29999"/>
        <dbReference type="ChEBI" id="CHEBI:30616"/>
        <dbReference type="ChEBI" id="CHEBI:83421"/>
        <dbReference type="ChEBI" id="CHEBI:456216"/>
        <dbReference type="EC" id="2.7.11.1"/>
    </reaction>
</comment>
<evidence type="ECO:0000256" key="6">
    <source>
        <dbReference type="ARBA" id="ARBA00022692"/>
    </source>
</evidence>
<dbReference type="InterPro" id="IPR017441">
    <property type="entry name" value="Protein_kinase_ATP_BS"/>
</dbReference>
<dbReference type="PROSITE" id="PS50948">
    <property type="entry name" value="PAN"/>
    <property type="match status" value="1"/>
</dbReference>
<dbReference type="Gramene" id="QL02p075644:mrna">
    <property type="protein sequence ID" value="QL02p075644:mrna:CDS:1"/>
    <property type="gene ID" value="QL02p075644"/>
</dbReference>
<dbReference type="InParanoid" id="A0A7N2KZS1"/>
<evidence type="ECO:0000256" key="8">
    <source>
        <dbReference type="ARBA" id="ARBA00022734"/>
    </source>
</evidence>
<evidence type="ECO:0000256" key="1">
    <source>
        <dbReference type="ARBA" id="ARBA00004479"/>
    </source>
</evidence>
<evidence type="ECO:0000256" key="11">
    <source>
        <dbReference type="ARBA" id="ARBA00022840"/>
    </source>
</evidence>
<feature type="domain" description="Protein kinase" evidence="23">
    <location>
        <begin position="499"/>
        <end position="782"/>
    </location>
</feature>
<dbReference type="EC" id="2.7.11.1" evidence="19"/>
<dbReference type="AlphaFoldDB" id="A0A7N2KZS1"/>
<keyword evidence="13 21" id="KW-0472">Membrane</keyword>
<keyword evidence="11 19" id="KW-0067">ATP-binding</keyword>
<accession>A0A7N2KZS1</accession>
<protein>
    <recommendedName>
        <fullName evidence="19">Receptor-like serine/threonine-protein kinase</fullName>
        <ecNumber evidence="19">2.7.11.1</ecNumber>
    </recommendedName>
</protein>
<evidence type="ECO:0000313" key="27">
    <source>
        <dbReference type="Proteomes" id="UP000594261"/>
    </source>
</evidence>
<dbReference type="KEGG" id="qlo:115976629"/>
<keyword evidence="5 19" id="KW-0808">Transferase</keyword>
<evidence type="ECO:0000259" key="23">
    <source>
        <dbReference type="PROSITE" id="PS50011"/>
    </source>
</evidence>
<dbReference type="InterPro" id="IPR000719">
    <property type="entry name" value="Prot_kinase_dom"/>
</dbReference>
<dbReference type="GO" id="GO:0005524">
    <property type="term" value="F:ATP binding"/>
    <property type="evidence" value="ECO:0007669"/>
    <property type="project" value="UniProtKB-UniRule"/>
</dbReference>
<feature type="domain" description="Apple" evidence="25">
    <location>
        <begin position="334"/>
        <end position="420"/>
    </location>
</feature>
<keyword evidence="16" id="KW-0325">Glycoprotein</keyword>
<dbReference type="InterPro" id="IPR003609">
    <property type="entry name" value="Pan_app"/>
</dbReference>
<evidence type="ECO:0000256" key="17">
    <source>
        <dbReference type="ARBA" id="ARBA00047899"/>
    </source>
</evidence>
<dbReference type="EnsemblPlants" id="QL02p075644:mrna">
    <property type="protein sequence ID" value="QL02p075644:mrna:CDS:1"/>
    <property type="gene ID" value="QL02p075644"/>
</dbReference>
<gene>
    <name evidence="26" type="primary">LOC115976629</name>
</gene>
<dbReference type="Pfam" id="PF08276">
    <property type="entry name" value="PAN_2"/>
    <property type="match status" value="1"/>
</dbReference>
<dbReference type="Gene3D" id="2.90.10.10">
    <property type="entry name" value="Bulb-type lectin domain"/>
    <property type="match status" value="2"/>
</dbReference>
<dbReference type="Proteomes" id="UP000594261">
    <property type="component" value="Chromosome 2"/>
</dbReference>
<evidence type="ECO:0000256" key="22">
    <source>
        <dbReference type="SAM" id="SignalP"/>
    </source>
</evidence>
<dbReference type="OMA" id="FEYHENS"/>
<comment type="catalytic activity">
    <reaction evidence="17 19">
        <text>L-threonyl-[protein] + ATP = O-phospho-L-threonyl-[protein] + ADP + H(+)</text>
        <dbReference type="Rhea" id="RHEA:46608"/>
        <dbReference type="Rhea" id="RHEA-COMP:11060"/>
        <dbReference type="Rhea" id="RHEA-COMP:11605"/>
        <dbReference type="ChEBI" id="CHEBI:15378"/>
        <dbReference type="ChEBI" id="CHEBI:30013"/>
        <dbReference type="ChEBI" id="CHEBI:30616"/>
        <dbReference type="ChEBI" id="CHEBI:61977"/>
        <dbReference type="ChEBI" id="CHEBI:456216"/>
        <dbReference type="EC" id="2.7.11.1"/>
    </reaction>
</comment>
<evidence type="ECO:0000256" key="9">
    <source>
        <dbReference type="ARBA" id="ARBA00022741"/>
    </source>
</evidence>
<keyword evidence="27" id="KW-1185">Reference proteome</keyword>
<evidence type="ECO:0000256" key="20">
    <source>
        <dbReference type="PROSITE-ProRule" id="PRU10141"/>
    </source>
</evidence>
<keyword evidence="12 21" id="KW-1133">Transmembrane helix</keyword>
<dbReference type="InterPro" id="IPR051343">
    <property type="entry name" value="G-type_lectin_kinases/EP1-like"/>
</dbReference>
<comment type="subcellular location">
    <subcellularLocation>
        <location evidence="1">Membrane</location>
        <topology evidence="1">Single-pass type I membrane protein</topology>
    </subcellularLocation>
</comment>
<keyword evidence="9 19" id="KW-0547">Nucleotide-binding</keyword>
<dbReference type="GO" id="GO:0030246">
    <property type="term" value="F:carbohydrate binding"/>
    <property type="evidence" value="ECO:0007669"/>
    <property type="project" value="UniProtKB-KW"/>
</dbReference>
<dbReference type="GeneID" id="115976629"/>
<evidence type="ECO:0000256" key="21">
    <source>
        <dbReference type="SAM" id="Phobius"/>
    </source>
</evidence>
<dbReference type="Gene3D" id="3.30.200.20">
    <property type="entry name" value="Phosphorylase Kinase, domain 1"/>
    <property type="match status" value="1"/>
</dbReference>
<keyword evidence="14" id="KW-1015">Disulfide bond</keyword>
<dbReference type="FunFam" id="3.30.200.20:FF:000178">
    <property type="entry name" value="serine/threonine-protein kinase PBS1-like"/>
    <property type="match status" value="1"/>
</dbReference>
<dbReference type="SMART" id="SM00220">
    <property type="entry name" value="S_TKc"/>
    <property type="match status" value="1"/>
</dbReference>
<feature type="signal peptide" evidence="22">
    <location>
        <begin position="1"/>
        <end position="21"/>
    </location>
</feature>
<evidence type="ECO:0000256" key="2">
    <source>
        <dbReference type="ARBA" id="ARBA00022527"/>
    </source>
</evidence>
<keyword evidence="6 21" id="KW-0812">Transmembrane</keyword>
<dbReference type="PROSITE" id="PS00107">
    <property type="entry name" value="PROTEIN_KINASE_ATP"/>
    <property type="match status" value="1"/>
</dbReference>
<evidence type="ECO:0000256" key="12">
    <source>
        <dbReference type="ARBA" id="ARBA00022989"/>
    </source>
</evidence>
<dbReference type="InterPro" id="IPR008271">
    <property type="entry name" value="Ser/Thr_kinase_AS"/>
</dbReference>
<feature type="binding site" evidence="20">
    <location>
        <position position="527"/>
    </location>
    <ligand>
        <name>ATP</name>
        <dbReference type="ChEBI" id="CHEBI:30616"/>
    </ligand>
</feature>
<dbReference type="SUPFAM" id="SSF51110">
    <property type="entry name" value="alpha-D-mannose-specific plant lectins"/>
    <property type="match status" value="1"/>
</dbReference>
<dbReference type="Pfam" id="PF01453">
    <property type="entry name" value="B_lectin"/>
    <property type="match status" value="1"/>
</dbReference>
<keyword evidence="10 19" id="KW-0418">Kinase</keyword>
<reference evidence="27" key="1">
    <citation type="journal article" date="2016" name="G3 (Bethesda)">
        <title>First Draft Assembly and Annotation of the Genome of a California Endemic Oak Quercus lobata Nee (Fagaceae).</title>
        <authorList>
            <person name="Sork V.L."/>
            <person name="Fitz-Gibbon S.T."/>
            <person name="Puiu D."/>
            <person name="Crepeau M."/>
            <person name="Gugger P.F."/>
            <person name="Sherman R."/>
            <person name="Stevens K."/>
            <person name="Langley C.H."/>
            <person name="Pellegrini M."/>
            <person name="Salzberg S.L."/>
        </authorList>
    </citation>
    <scope>NUCLEOTIDE SEQUENCE [LARGE SCALE GENOMIC DNA]</scope>
    <source>
        <strain evidence="27">cv. SW786</strain>
    </source>
</reference>
<dbReference type="PANTHER" id="PTHR47976">
    <property type="entry name" value="G-TYPE LECTIN S-RECEPTOR-LIKE SERINE/THREONINE-PROTEIN KINASE SD2-5"/>
    <property type="match status" value="1"/>
</dbReference>
<keyword evidence="15" id="KW-0675">Receptor</keyword>
<keyword evidence="2 19" id="KW-0723">Serine/threonine-protein kinase</keyword>
<evidence type="ECO:0000256" key="3">
    <source>
        <dbReference type="ARBA" id="ARBA00022536"/>
    </source>
</evidence>
<organism evidence="26 27">
    <name type="scientific">Quercus lobata</name>
    <name type="common">Valley oak</name>
    <dbReference type="NCBI Taxonomy" id="97700"/>
    <lineage>
        <taxon>Eukaryota</taxon>
        <taxon>Viridiplantae</taxon>
        <taxon>Streptophyta</taxon>
        <taxon>Embryophyta</taxon>
        <taxon>Tracheophyta</taxon>
        <taxon>Spermatophyta</taxon>
        <taxon>Magnoliopsida</taxon>
        <taxon>eudicotyledons</taxon>
        <taxon>Gunneridae</taxon>
        <taxon>Pentapetalae</taxon>
        <taxon>rosids</taxon>
        <taxon>fabids</taxon>
        <taxon>Fagales</taxon>
        <taxon>Fagaceae</taxon>
        <taxon>Quercus</taxon>
    </lineage>
</organism>
<evidence type="ECO:0000256" key="13">
    <source>
        <dbReference type="ARBA" id="ARBA00023136"/>
    </source>
</evidence>
<name>A0A7N2KZS1_QUELO</name>
<dbReference type="OrthoDB" id="4062651at2759"/>
<evidence type="ECO:0000256" key="7">
    <source>
        <dbReference type="ARBA" id="ARBA00022729"/>
    </source>
</evidence>
<dbReference type="Pfam" id="PF00069">
    <property type="entry name" value="Pkinase"/>
    <property type="match status" value="1"/>
</dbReference>
<keyword evidence="3" id="KW-0245">EGF-like domain</keyword>
<dbReference type="InterPro" id="IPR011009">
    <property type="entry name" value="Kinase-like_dom_sf"/>
</dbReference>
<evidence type="ECO:0000256" key="19">
    <source>
        <dbReference type="PIRNR" id="PIRNR000641"/>
    </source>
</evidence>
<evidence type="ECO:0000256" key="10">
    <source>
        <dbReference type="ARBA" id="ARBA00022777"/>
    </source>
</evidence>
<dbReference type="InterPro" id="IPR024171">
    <property type="entry name" value="SRK-like_kinase"/>
</dbReference>
<keyword evidence="7 22" id="KW-0732">Signal</keyword>
<reference evidence="26" key="2">
    <citation type="submission" date="2021-01" db="UniProtKB">
        <authorList>
            <consortium name="EnsemblPlants"/>
        </authorList>
    </citation>
    <scope>IDENTIFICATION</scope>
</reference>
<keyword evidence="4" id="KW-0597">Phosphoprotein</keyword>
<dbReference type="SUPFAM" id="SSF56112">
    <property type="entry name" value="Protein kinase-like (PK-like)"/>
    <property type="match status" value="1"/>
</dbReference>
<feature type="chain" id="PRO_5029543694" description="Receptor-like serine/threonine-protein kinase" evidence="22">
    <location>
        <begin position="22"/>
        <end position="816"/>
    </location>
</feature>
<dbReference type="InterPro" id="IPR001480">
    <property type="entry name" value="Bulb-type_lectin_dom"/>
</dbReference>
<evidence type="ECO:0000313" key="26">
    <source>
        <dbReference type="EnsemblPlants" id="QL02p075644:mrna:CDS:1"/>
    </source>
</evidence>
<evidence type="ECO:0000256" key="14">
    <source>
        <dbReference type="ARBA" id="ARBA00023157"/>
    </source>
</evidence>
<feature type="transmembrane region" description="Helical" evidence="21">
    <location>
        <begin position="441"/>
        <end position="463"/>
    </location>
</feature>
<dbReference type="PROSITE" id="PS50011">
    <property type="entry name" value="PROTEIN_KINASE_DOM"/>
    <property type="match status" value="1"/>
</dbReference>
<dbReference type="GO" id="GO:0016020">
    <property type="term" value="C:membrane"/>
    <property type="evidence" value="ECO:0007669"/>
    <property type="project" value="UniProtKB-SubCell"/>
</dbReference>
<evidence type="ECO:0000256" key="16">
    <source>
        <dbReference type="ARBA" id="ARBA00023180"/>
    </source>
</evidence>
<dbReference type="PROSITE" id="PS50927">
    <property type="entry name" value="BULB_LECTIN"/>
    <property type="match status" value="1"/>
</dbReference>
<dbReference type="FunFam" id="1.10.510.10:FF:000248">
    <property type="entry name" value="S-receptor-like kinase 5"/>
    <property type="match status" value="1"/>
</dbReference>
<keyword evidence="8" id="KW-0430">Lectin</keyword>
<evidence type="ECO:0000259" key="24">
    <source>
        <dbReference type="PROSITE" id="PS50927"/>
    </source>
</evidence>
<dbReference type="SMART" id="SM00108">
    <property type="entry name" value="B_lectin"/>
    <property type="match status" value="1"/>
</dbReference>
<dbReference type="CDD" id="cd14066">
    <property type="entry name" value="STKc_IRAK"/>
    <property type="match status" value="1"/>
</dbReference>
<proteinExistence type="inferred from homology"/>
<evidence type="ECO:0000256" key="15">
    <source>
        <dbReference type="ARBA" id="ARBA00023170"/>
    </source>
</evidence>
<evidence type="ECO:0000256" key="4">
    <source>
        <dbReference type="ARBA" id="ARBA00022553"/>
    </source>
</evidence>
<feature type="domain" description="Bulb-type lectin" evidence="24">
    <location>
        <begin position="35"/>
        <end position="162"/>
    </location>
</feature>
<evidence type="ECO:0000256" key="5">
    <source>
        <dbReference type="ARBA" id="ARBA00022679"/>
    </source>
</evidence>
<dbReference type="PROSITE" id="PS00108">
    <property type="entry name" value="PROTEIN_KINASE_ST"/>
    <property type="match status" value="1"/>
</dbReference>
<sequence>MGWACCTVLLYLVLFSVIVLANGYLTVNSSTTSWTNREPVGDLLKADATIILASRSFGDPDYGHACFCGFFCNQTCNSSRFATFLLNDDPQVLWSANSKNPVSISATLKLNSERGLVLQDADGTVAWSTNISNKSVAAINLTDNCNLMLLDENNATIWQSFDHPSWPTDTLFSGQKLVPGQQLTSEGGLFSLSITTRGLFAYINSNPPLCYWSYLPSLANIISYVQFDSSGLIYFTGTNSSFVILSNPTTSSFMQYMRLEPDGHTRVYHQDWQEVDDLFQITDLCAYPTVCGSYGICINGGCSCPGPINGTSYFQPIKDRRLDLGCSLVIPLSCDASKNQILLEIQNITYFPLLDTSIPEINPYYQNISLRTCTEACLENCSCKAAIYYSSGRCYLQSEIFSLNAITIENTNHKVYIKVQNVPSAVPPQQLTNHGKNKHPLGIIMGSSLGSLLVLFLIGLFVFRIWNKEDADEDEEYHLDHVPGMPTRYSYDELQTITENFNKKLGEGGFGTVFEGTLINGTKVAVKRLDGFSQIKKSFLAEVETIGSTHHFNLVRLIGFCAEKFHRLLVYEYMPNGSLDRWIFHKNSEMLLDWKHRKKIIIEIARGLTYLHEECRQKIVHLDIKPHNILLDENFNAKVSDFGLSKLVDREQSQVVTTMRGTPGYMAPEWLSSVITEKVDVYSFGIVLMEILCGRRNLDHSQPEEAMHLLDLFKKNIEEDQLLDLVDKNSEDMQLHGEEVVNMMRVAAWCLQNDFTKRPSMSMVVKVFEGVVNVESNLDHFFSNPPLLNARAGVDNQEVHAFAATPLLPSVLSGPR</sequence>
<dbReference type="PIRSF" id="PIRSF000641">
    <property type="entry name" value="SRK"/>
    <property type="match status" value="1"/>
</dbReference>
<dbReference type="Gene3D" id="1.10.510.10">
    <property type="entry name" value="Transferase(Phosphotransferase) domain 1"/>
    <property type="match status" value="1"/>
</dbReference>
<dbReference type="GO" id="GO:0004674">
    <property type="term" value="F:protein serine/threonine kinase activity"/>
    <property type="evidence" value="ECO:0007669"/>
    <property type="project" value="UniProtKB-KW"/>
</dbReference>
<comment type="similarity">
    <text evidence="19">Belongs to the protein kinase superfamily. Ser/Thr protein kinase family.</text>
</comment>
<evidence type="ECO:0000256" key="18">
    <source>
        <dbReference type="ARBA" id="ARBA00048679"/>
    </source>
</evidence>
<dbReference type="RefSeq" id="XP_030953908.1">
    <property type="nucleotide sequence ID" value="XM_031098048.1"/>
</dbReference>
<dbReference type="InterPro" id="IPR036426">
    <property type="entry name" value="Bulb-type_lectin_dom_sf"/>
</dbReference>
<dbReference type="PANTHER" id="PTHR47976:SF30">
    <property type="entry name" value="RECEPTOR-LIKE SERINE_THREONINE-PROTEIN KINASE"/>
    <property type="match status" value="1"/>
</dbReference>
<evidence type="ECO:0000259" key="25">
    <source>
        <dbReference type="PROSITE" id="PS50948"/>
    </source>
</evidence>
<dbReference type="CDD" id="cd00028">
    <property type="entry name" value="B_lectin"/>
    <property type="match status" value="1"/>
</dbReference>